<accession>A0A1H8JDJ1</accession>
<feature type="transmembrane region" description="Helical" evidence="6">
    <location>
        <begin position="284"/>
        <end position="308"/>
    </location>
</feature>
<proteinExistence type="inferred from homology"/>
<feature type="transmembrane region" description="Helical" evidence="6">
    <location>
        <begin position="199"/>
        <end position="218"/>
    </location>
</feature>
<keyword evidence="2 6" id="KW-1003">Cell membrane</keyword>
<evidence type="ECO:0000313" key="9">
    <source>
        <dbReference type="Proteomes" id="UP000199512"/>
    </source>
</evidence>
<sequence>MGIGLASKFALRNLKANKIFVIPFILSSSVMIALFNIMEVLIENDYVKNSYSILPTFIGMGIVIVGIFSFMFIIYANRFMVKRRNKEFSLYRIMGLEKKHIVRIMFIEELIIFVLISILSILGGYVMGKIIFLFVNKLTQNVIVSLSNYYFSEKAAIYTMIYIIFTFVIVFITNIKSISTASPIELLSKQYSGDKEPKARYFITFIGLFILASGYFIAIVTKGNLKSLGMFFVASILVIIATYILFVTLSIVILKILKKNEKIYYKAENFISISGMIYRMRGNALGLASIAVLCTGVIVTLSATFTIYSSMQYITETIVPREYKIETRNVLSYKDTEKVKYYRKELEKKVYDSVEDKNDIKDMFIAEEIYLPALKVENSLVPYDHAGNKKGKNIFILLNKDSDFSRETGKNVKLADNELIYGANNKSIAGFENIVINGKRMRATEDNKEIKVPGNIAIESIKMVVNSKVYDQIIESYKIKGARGDRFGSGEETIAINWSLRKTPKHYFRDMKKLADASNLEFKSRASVSRSSKELYGGILFLGVIIGTIFVIGTVLITYYKQLSEGYEDRKNYQIMKKVGLPDSLIKKTAEKQIIWMFFIPLIVALIHSLVASKIVYQLLQLFGITSYMAYAKNIAIVIAVFSVIYLVIFKVTSNIYYKIVK</sequence>
<feature type="transmembrane region" description="Helical" evidence="6">
    <location>
        <begin position="594"/>
        <end position="616"/>
    </location>
</feature>
<dbReference type="InterPro" id="IPR052536">
    <property type="entry name" value="ABC-4_Integral_Memb_Prot"/>
</dbReference>
<dbReference type="InterPro" id="IPR003838">
    <property type="entry name" value="ABC3_permease_C"/>
</dbReference>
<dbReference type="Pfam" id="PF02687">
    <property type="entry name" value="FtsX"/>
    <property type="match status" value="1"/>
</dbReference>
<reference evidence="8 9" key="1">
    <citation type="submission" date="2016-10" db="EMBL/GenBank/DDBJ databases">
        <authorList>
            <person name="de Groot N.N."/>
        </authorList>
    </citation>
    <scope>NUCLEOTIDE SEQUENCE [LARGE SCALE GENOMIC DNA]</scope>
    <source>
        <strain evidence="8 9">Calf135</strain>
    </source>
</reference>
<feature type="transmembrane region" description="Helical" evidence="6">
    <location>
        <begin position="54"/>
        <end position="76"/>
    </location>
</feature>
<dbReference type="PIRSF" id="PIRSF018968">
    <property type="entry name" value="ABC_permease_BceB"/>
    <property type="match status" value="1"/>
</dbReference>
<evidence type="ECO:0000256" key="4">
    <source>
        <dbReference type="ARBA" id="ARBA00022989"/>
    </source>
</evidence>
<dbReference type="PANTHER" id="PTHR46795">
    <property type="entry name" value="ABC TRANSPORTER PERMEASE-RELATED-RELATED"/>
    <property type="match status" value="1"/>
</dbReference>
<organism evidence="8 9">
    <name type="scientific">Peptostreptococcus russellii</name>
    <dbReference type="NCBI Taxonomy" id="215200"/>
    <lineage>
        <taxon>Bacteria</taxon>
        <taxon>Bacillati</taxon>
        <taxon>Bacillota</taxon>
        <taxon>Clostridia</taxon>
        <taxon>Peptostreptococcales</taxon>
        <taxon>Peptostreptococcaceae</taxon>
        <taxon>Peptostreptococcus</taxon>
    </lineage>
</organism>
<name>A0A1H8JDJ1_9FIRM</name>
<evidence type="ECO:0000256" key="6">
    <source>
        <dbReference type="PIRNR" id="PIRNR018968"/>
    </source>
</evidence>
<dbReference type="EMBL" id="FODF01000013">
    <property type="protein sequence ID" value="SEN78799.1"/>
    <property type="molecule type" value="Genomic_DNA"/>
</dbReference>
<evidence type="ECO:0000256" key="2">
    <source>
        <dbReference type="ARBA" id="ARBA00022475"/>
    </source>
</evidence>
<feature type="transmembrane region" description="Helical" evidence="6">
    <location>
        <begin position="535"/>
        <end position="560"/>
    </location>
</feature>
<protein>
    <submittedName>
        <fullName evidence="8">Putative ABC transport system permease protein/bacitracin transport system permease protein</fullName>
    </submittedName>
</protein>
<feature type="transmembrane region" description="Helical" evidence="6">
    <location>
        <begin position="155"/>
        <end position="178"/>
    </location>
</feature>
<evidence type="ECO:0000259" key="7">
    <source>
        <dbReference type="Pfam" id="PF02687"/>
    </source>
</evidence>
<dbReference type="PANTHER" id="PTHR46795:SF3">
    <property type="entry name" value="ABC TRANSPORTER PERMEASE"/>
    <property type="match status" value="1"/>
</dbReference>
<keyword evidence="4 6" id="KW-1133">Transmembrane helix</keyword>
<comment type="subcellular location">
    <subcellularLocation>
        <location evidence="1 6">Cell membrane</location>
        <topology evidence="1 6">Multi-pass membrane protein</topology>
    </subcellularLocation>
</comment>
<feature type="domain" description="ABC3 transporter permease C-terminal" evidence="7">
    <location>
        <begin position="61"/>
        <end position="181"/>
    </location>
</feature>
<comment type="similarity">
    <text evidence="6">Belongs to the ABC-4 integral membrane protein family.</text>
</comment>
<dbReference type="InterPro" id="IPR027022">
    <property type="entry name" value="ABC_permease_BceB-typ"/>
</dbReference>
<dbReference type="GO" id="GO:0005886">
    <property type="term" value="C:plasma membrane"/>
    <property type="evidence" value="ECO:0007669"/>
    <property type="project" value="UniProtKB-SubCell"/>
</dbReference>
<evidence type="ECO:0000313" key="8">
    <source>
        <dbReference type="EMBL" id="SEN78799.1"/>
    </source>
</evidence>
<feature type="transmembrane region" description="Helical" evidence="6">
    <location>
        <begin position="20"/>
        <end position="42"/>
    </location>
</feature>
<dbReference type="Proteomes" id="UP000199512">
    <property type="component" value="Unassembled WGS sequence"/>
</dbReference>
<evidence type="ECO:0000256" key="3">
    <source>
        <dbReference type="ARBA" id="ARBA00022692"/>
    </source>
</evidence>
<feature type="transmembrane region" description="Helical" evidence="6">
    <location>
        <begin position="230"/>
        <end position="257"/>
    </location>
</feature>
<dbReference type="RefSeq" id="WP_091975895.1">
    <property type="nucleotide sequence ID" value="NZ_FODF01000013.1"/>
</dbReference>
<dbReference type="OrthoDB" id="9781780at2"/>
<keyword evidence="9" id="KW-1185">Reference proteome</keyword>
<keyword evidence="3 6" id="KW-0812">Transmembrane</keyword>
<gene>
    <name evidence="8" type="ORF">SAMN05216454_11317</name>
</gene>
<feature type="transmembrane region" description="Helical" evidence="6">
    <location>
        <begin position="628"/>
        <end position="649"/>
    </location>
</feature>
<evidence type="ECO:0000256" key="5">
    <source>
        <dbReference type="ARBA" id="ARBA00023136"/>
    </source>
</evidence>
<dbReference type="AlphaFoldDB" id="A0A1H8JDJ1"/>
<keyword evidence="6" id="KW-0813">Transport</keyword>
<dbReference type="STRING" id="215200.SAMN05216454_11317"/>
<keyword evidence="5 6" id="KW-0472">Membrane</keyword>
<dbReference type="GO" id="GO:0055085">
    <property type="term" value="P:transmembrane transport"/>
    <property type="evidence" value="ECO:0007669"/>
    <property type="project" value="UniProtKB-UniRule"/>
</dbReference>
<feature type="transmembrane region" description="Helical" evidence="6">
    <location>
        <begin position="110"/>
        <end position="135"/>
    </location>
</feature>
<evidence type="ECO:0000256" key="1">
    <source>
        <dbReference type="ARBA" id="ARBA00004651"/>
    </source>
</evidence>